<dbReference type="AlphaFoldDB" id="A0A1G7P1Z0"/>
<keyword evidence="2" id="KW-0413">Isomerase</keyword>
<organism evidence="4 5">
    <name type="scientific">Fontibacillus panacisegetis</name>
    <dbReference type="NCBI Taxonomy" id="670482"/>
    <lineage>
        <taxon>Bacteria</taxon>
        <taxon>Bacillati</taxon>
        <taxon>Bacillota</taxon>
        <taxon>Bacilli</taxon>
        <taxon>Bacillales</taxon>
        <taxon>Paenibacillaceae</taxon>
        <taxon>Fontibacillus</taxon>
    </lineage>
</organism>
<dbReference type="RefSeq" id="WP_091231962.1">
    <property type="nucleotide sequence ID" value="NZ_FNBG01000017.1"/>
</dbReference>
<accession>A0A1G7P1Z0</accession>
<reference evidence="4 5" key="1">
    <citation type="submission" date="2016-10" db="EMBL/GenBank/DDBJ databases">
        <authorList>
            <person name="de Groot N.N."/>
        </authorList>
    </citation>
    <scope>NUCLEOTIDE SEQUENCE [LARGE SCALE GENOMIC DNA]</scope>
    <source>
        <strain evidence="4 5">DSM 28129</strain>
    </source>
</reference>
<dbReference type="InterPro" id="IPR003719">
    <property type="entry name" value="Phenazine_PhzF-like"/>
</dbReference>
<dbReference type="GO" id="GO:0016853">
    <property type="term" value="F:isomerase activity"/>
    <property type="evidence" value="ECO:0007669"/>
    <property type="project" value="UniProtKB-KW"/>
</dbReference>
<name>A0A1G7P1Z0_9BACL</name>
<dbReference type="GO" id="GO:0005737">
    <property type="term" value="C:cytoplasm"/>
    <property type="evidence" value="ECO:0007669"/>
    <property type="project" value="TreeGrafter"/>
</dbReference>
<dbReference type="Gene3D" id="3.10.310.10">
    <property type="entry name" value="Diaminopimelate Epimerase, Chain A, domain 1"/>
    <property type="match status" value="2"/>
</dbReference>
<gene>
    <name evidence="4" type="ORF">SAMN04488542_11759</name>
</gene>
<feature type="active site" evidence="3">
    <location>
        <position position="47"/>
    </location>
</feature>
<dbReference type="NCBIfam" id="TIGR00654">
    <property type="entry name" value="PhzF_family"/>
    <property type="match status" value="1"/>
</dbReference>
<evidence type="ECO:0000313" key="5">
    <source>
        <dbReference type="Proteomes" id="UP000198972"/>
    </source>
</evidence>
<dbReference type="EMBL" id="FNBG01000017">
    <property type="protein sequence ID" value="SDF79450.1"/>
    <property type="molecule type" value="Genomic_DNA"/>
</dbReference>
<dbReference type="PANTHER" id="PTHR13774">
    <property type="entry name" value="PHENAZINE BIOSYNTHESIS PROTEIN"/>
    <property type="match status" value="1"/>
</dbReference>
<sequence length="293" mass="32431">MTLRTILHYDAFSSIAHKGNPAGVVLNADDLHQEEMQSLAEKVGFNETVFVLPSDTADLRLRYFTPGHEINLCGHATVASLFCLKSRGLLGNNKEITIETNVGILPVSFDTRGGELFIKMKQDQPRFIPFQGDVSRLAQSMSLSEEDLDLSKPIVYGSTGTWTLLVPIRNLHSFSQMIPQNNMFPEILSENPKSSVHPFSFKAADQNAMMHARHFSSPYSGTIEDPATGTASGVMGAYYLTYVNKEASSVEFIVEQGHEINRDGKIYVQAVRSESSIDVYVSGTAVFVREFLL</sequence>
<evidence type="ECO:0000256" key="2">
    <source>
        <dbReference type="ARBA" id="ARBA00023235"/>
    </source>
</evidence>
<dbReference type="STRING" id="670482.SAMN04488542_11759"/>
<protein>
    <submittedName>
        <fullName evidence="4">Phenazine biosynthesis protein PhzF family</fullName>
    </submittedName>
</protein>
<evidence type="ECO:0000313" key="4">
    <source>
        <dbReference type="EMBL" id="SDF79450.1"/>
    </source>
</evidence>
<dbReference type="PANTHER" id="PTHR13774:SF17">
    <property type="entry name" value="PHENAZINE BIOSYNTHESIS-LIKE DOMAIN-CONTAINING PROTEIN"/>
    <property type="match status" value="1"/>
</dbReference>
<dbReference type="Proteomes" id="UP000198972">
    <property type="component" value="Unassembled WGS sequence"/>
</dbReference>
<dbReference type="OrthoDB" id="9788221at2"/>
<dbReference type="Pfam" id="PF02567">
    <property type="entry name" value="PhzC-PhzF"/>
    <property type="match status" value="1"/>
</dbReference>
<dbReference type="PIRSF" id="PIRSF016184">
    <property type="entry name" value="PhzC_PhzF"/>
    <property type="match status" value="1"/>
</dbReference>
<evidence type="ECO:0000256" key="3">
    <source>
        <dbReference type="PIRSR" id="PIRSR016184-1"/>
    </source>
</evidence>
<comment type="similarity">
    <text evidence="1">Belongs to the PhzF family.</text>
</comment>
<keyword evidence="5" id="KW-1185">Reference proteome</keyword>
<proteinExistence type="inferred from homology"/>
<evidence type="ECO:0000256" key="1">
    <source>
        <dbReference type="ARBA" id="ARBA00008270"/>
    </source>
</evidence>
<dbReference type="SUPFAM" id="SSF54506">
    <property type="entry name" value="Diaminopimelate epimerase-like"/>
    <property type="match status" value="1"/>
</dbReference>